<dbReference type="PANTHER" id="PTHR43687">
    <property type="entry name" value="ADENYLYLSULFATE REDUCTASE, BETA SUBUNIT"/>
    <property type="match status" value="1"/>
</dbReference>
<evidence type="ECO:0000313" key="8">
    <source>
        <dbReference type="EMBL" id="MCM2679703.1"/>
    </source>
</evidence>
<dbReference type="PROSITE" id="PS51379">
    <property type="entry name" value="4FE4S_FER_2"/>
    <property type="match status" value="4"/>
</dbReference>
<feature type="domain" description="4Fe-4S ferredoxin-type" evidence="7">
    <location>
        <begin position="59"/>
        <end position="92"/>
    </location>
</feature>
<feature type="binding site" evidence="6">
    <location>
        <position position="155"/>
    </location>
    <ligand>
        <name>[4Fe-4S] cluster</name>
        <dbReference type="ChEBI" id="CHEBI:49883"/>
        <label>3</label>
    </ligand>
</feature>
<organism evidence="8 9">
    <name type="scientific">Echinimonas agarilytica</name>
    <dbReference type="NCBI Taxonomy" id="1215918"/>
    <lineage>
        <taxon>Bacteria</taxon>
        <taxon>Pseudomonadati</taxon>
        <taxon>Pseudomonadota</taxon>
        <taxon>Gammaproteobacteria</taxon>
        <taxon>Alteromonadales</taxon>
        <taxon>Echinimonadaceae</taxon>
        <taxon>Echinimonas</taxon>
    </lineage>
</organism>
<comment type="subunit">
    <text evidence="6">Interacts with the cytoplasmic NapA precursor.</text>
</comment>
<evidence type="ECO:0000256" key="3">
    <source>
        <dbReference type="ARBA" id="ARBA00022737"/>
    </source>
</evidence>
<comment type="similarity">
    <text evidence="6">Belongs to the NapF family.</text>
</comment>
<dbReference type="GO" id="GO:0005737">
    <property type="term" value="C:cytoplasm"/>
    <property type="evidence" value="ECO:0007669"/>
    <property type="project" value="UniProtKB-SubCell"/>
</dbReference>
<dbReference type="Pfam" id="PF13187">
    <property type="entry name" value="Fer4_9"/>
    <property type="match status" value="1"/>
</dbReference>
<feature type="binding site" evidence="6">
    <location>
        <position position="48"/>
    </location>
    <ligand>
        <name>[4Fe-4S] cluster</name>
        <dbReference type="ChEBI" id="CHEBI:49883"/>
        <label>1</label>
    </ligand>
</feature>
<feature type="domain" description="4Fe-4S ferredoxin-type" evidence="7">
    <location>
        <begin position="28"/>
        <end position="58"/>
    </location>
</feature>
<dbReference type="NCBIfam" id="TIGR00402">
    <property type="entry name" value="napF"/>
    <property type="match status" value="1"/>
</dbReference>
<evidence type="ECO:0000256" key="1">
    <source>
        <dbReference type="ARBA" id="ARBA00022485"/>
    </source>
</evidence>
<evidence type="ECO:0000256" key="4">
    <source>
        <dbReference type="ARBA" id="ARBA00023004"/>
    </source>
</evidence>
<comment type="function">
    <text evidence="6">Could be involved in the maturation of NapA, the catalytic subunit of the periplasmic nitrate reductase, before its export into the periplasm.</text>
</comment>
<feature type="domain" description="4Fe-4S ferredoxin-type" evidence="7">
    <location>
        <begin position="97"/>
        <end position="131"/>
    </location>
</feature>
<feature type="binding site" evidence="6">
    <location>
        <position position="72"/>
    </location>
    <ligand>
        <name>[4Fe-4S] cluster</name>
        <dbReference type="ChEBI" id="CHEBI:49883"/>
        <label>2</label>
    </ligand>
</feature>
<feature type="binding site" evidence="6">
    <location>
        <position position="41"/>
    </location>
    <ligand>
        <name>[4Fe-4S] cluster</name>
        <dbReference type="ChEBI" id="CHEBI:49883"/>
        <label>1</label>
    </ligand>
</feature>
<comment type="subcellular location">
    <subcellularLocation>
        <location evidence="6">Cytoplasm</location>
    </subcellularLocation>
</comment>
<accession>A0AA42B7U1</accession>
<keyword evidence="6" id="KW-0963">Cytoplasm</keyword>
<feature type="binding site" evidence="6">
    <location>
        <position position="75"/>
    </location>
    <ligand>
        <name>[4Fe-4S] cluster</name>
        <dbReference type="ChEBI" id="CHEBI:49883"/>
        <label>2</label>
    </ligand>
</feature>
<evidence type="ECO:0000256" key="2">
    <source>
        <dbReference type="ARBA" id="ARBA00022723"/>
    </source>
</evidence>
<protein>
    <recommendedName>
        <fullName evidence="6">Ferredoxin-type protein NapF</fullName>
    </recommendedName>
</protein>
<feature type="binding site" evidence="6">
    <location>
        <position position="148"/>
    </location>
    <ligand>
        <name>[4Fe-4S] cluster</name>
        <dbReference type="ChEBI" id="CHEBI:49883"/>
        <label>3</label>
    </ligand>
</feature>
<keyword evidence="9" id="KW-1185">Reference proteome</keyword>
<feature type="binding site" evidence="6">
    <location>
        <position position="82"/>
    </location>
    <ligand>
        <name>[4Fe-4S] cluster</name>
        <dbReference type="ChEBI" id="CHEBI:49883"/>
        <label>2</label>
    </ligand>
</feature>
<name>A0AA42B7U1_9GAMM</name>
<dbReference type="GO" id="GO:0051539">
    <property type="term" value="F:4 iron, 4 sulfur cluster binding"/>
    <property type="evidence" value="ECO:0007669"/>
    <property type="project" value="UniProtKB-UniRule"/>
</dbReference>
<dbReference type="HAMAP" id="MF_02201">
    <property type="entry name" value="NapF"/>
    <property type="match status" value="1"/>
</dbReference>
<dbReference type="RefSeq" id="WP_251261143.1">
    <property type="nucleotide sequence ID" value="NZ_JAMQGP010000003.1"/>
</dbReference>
<keyword evidence="4 6" id="KW-0408">Iron</keyword>
<evidence type="ECO:0000256" key="6">
    <source>
        <dbReference type="HAMAP-Rule" id="MF_02201"/>
    </source>
</evidence>
<dbReference type="SUPFAM" id="SSF54862">
    <property type="entry name" value="4Fe-4S ferredoxins"/>
    <property type="match status" value="1"/>
</dbReference>
<feature type="domain" description="4Fe-4S ferredoxin-type" evidence="7">
    <location>
        <begin position="136"/>
        <end position="164"/>
    </location>
</feature>
<comment type="caution">
    <text evidence="8">The sequence shown here is derived from an EMBL/GenBank/DDBJ whole genome shotgun (WGS) entry which is preliminary data.</text>
</comment>
<dbReference type="InterPro" id="IPR050572">
    <property type="entry name" value="Fe-S_Ferredoxin"/>
</dbReference>
<dbReference type="EMBL" id="JAMQGP010000003">
    <property type="protein sequence ID" value="MCM2679703.1"/>
    <property type="molecule type" value="Genomic_DNA"/>
</dbReference>
<proteinExistence type="inferred from homology"/>
<feature type="binding site" evidence="6">
    <location>
        <position position="151"/>
    </location>
    <ligand>
        <name>[4Fe-4S] cluster</name>
        <dbReference type="ChEBI" id="CHEBI:49883"/>
        <label>3</label>
    </ligand>
</feature>
<feature type="binding site" evidence="6">
    <location>
        <position position="145"/>
    </location>
    <ligand>
        <name>[4Fe-4S] cluster</name>
        <dbReference type="ChEBI" id="CHEBI:49883"/>
        <label>3</label>
    </ligand>
</feature>
<keyword evidence="5 6" id="KW-0411">Iron-sulfur</keyword>
<keyword evidence="2 6" id="KW-0479">Metal-binding</keyword>
<dbReference type="Gene3D" id="3.30.70.20">
    <property type="match status" value="2"/>
</dbReference>
<evidence type="ECO:0000256" key="5">
    <source>
        <dbReference type="ARBA" id="ARBA00023014"/>
    </source>
</evidence>
<dbReference type="Pfam" id="PF12838">
    <property type="entry name" value="Fer4_7"/>
    <property type="match status" value="1"/>
</dbReference>
<keyword evidence="1 6" id="KW-0004">4Fe-4S</keyword>
<reference evidence="8 9" key="1">
    <citation type="journal article" date="2013" name="Antonie Van Leeuwenhoek">
        <title>Echinimonas agarilytica gen. nov., sp. nov., a new gammaproteobacterium isolated from the sea urchin Strongylocentrotus intermedius.</title>
        <authorList>
            <person name="Nedashkovskaya O.I."/>
            <person name="Stenkova A.M."/>
            <person name="Zhukova N.V."/>
            <person name="Van Trappen S."/>
            <person name="Lee J.S."/>
            <person name="Kim S.B."/>
        </authorList>
    </citation>
    <scope>NUCLEOTIDE SEQUENCE [LARGE SCALE GENOMIC DNA]</scope>
    <source>
        <strain evidence="8 9">KMM 6351</strain>
    </source>
</reference>
<feature type="binding site" evidence="6">
    <location>
        <position position="78"/>
    </location>
    <ligand>
        <name>[4Fe-4S] cluster</name>
        <dbReference type="ChEBI" id="CHEBI:49883"/>
        <label>2</label>
    </ligand>
</feature>
<dbReference type="CDD" id="cd10564">
    <property type="entry name" value="NapF_like"/>
    <property type="match status" value="1"/>
</dbReference>
<dbReference type="AlphaFoldDB" id="A0AA42B7U1"/>
<dbReference type="Proteomes" id="UP001165393">
    <property type="component" value="Unassembled WGS sequence"/>
</dbReference>
<evidence type="ECO:0000259" key="7">
    <source>
        <dbReference type="PROSITE" id="PS51379"/>
    </source>
</evidence>
<dbReference type="GO" id="GO:0046872">
    <property type="term" value="F:metal ion binding"/>
    <property type="evidence" value="ECO:0007669"/>
    <property type="project" value="UniProtKB-KW"/>
</dbReference>
<dbReference type="PROSITE" id="PS00198">
    <property type="entry name" value="4FE4S_FER_1"/>
    <property type="match status" value="2"/>
</dbReference>
<dbReference type="PANTHER" id="PTHR43687:SF1">
    <property type="entry name" value="FERREDOXIN III"/>
    <property type="match status" value="1"/>
</dbReference>
<evidence type="ECO:0000313" key="9">
    <source>
        <dbReference type="Proteomes" id="UP001165393"/>
    </source>
</evidence>
<dbReference type="InterPro" id="IPR004496">
    <property type="entry name" value="NapF"/>
</dbReference>
<keyword evidence="3 6" id="KW-0677">Repeat</keyword>
<comment type="cofactor">
    <cofactor evidence="6">
        <name>[4Fe-4S] cluster</name>
        <dbReference type="ChEBI" id="CHEBI:49883"/>
    </cofactor>
</comment>
<gene>
    <name evidence="6 8" type="primary">napF</name>
    <name evidence="8" type="ORF">NAF29_08505</name>
</gene>
<feature type="binding site" evidence="6">
    <location>
        <position position="38"/>
    </location>
    <ligand>
        <name>[4Fe-4S] cluster</name>
        <dbReference type="ChEBI" id="CHEBI:49883"/>
        <label>1</label>
    </ligand>
</feature>
<dbReference type="InterPro" id="IPR017900">
    <property type="entry name" value="4Fe4S_Fe_S_CS"/>
</dbReference>
<sequence length="164" mass="17843">MTRQTDLSRRALFRAKSKASLPVRPPHTLPESQFIDACTRCEKCITACPTDIIVKGSGGFPEIDFAQGEGLCELCEKCADACPDNAFEEVRESPWPWHIALDEQTCLAHKGITCRTCAEQCDQGAIRIRPQLGGVFIPNFSLDACNGCGACLAPCPVDAISIKR</sequence>
<dbReference type="InterPro" id="IPR017896">
    <property type="entry name" value="4Fe4S_Fe-S-bd"/>
</dbReference>
<feature type="binding site" evidence="6">
    <location>
        <position position="44"/>
    </location>
    <ligand>
        <name>[4Fe-4S] cluster</name>
        <dbReference type="ChEBI" id="CHEBI:49883"/>
        <label>1</label>
    </ligand>
</feature>